<evidence type="ECO:0000313" key="2">
    <source>
        <dbReference type="Proteomes" id="UP000000310"/>
    </source>
</evidence>
<dbReference type="AlphaFoldDB" id="F0SDM6"/>
<name>F0SDM6_PSESL</name>
<dbReference type="Pfam" id="PF13650">
    <property type="entry name" value="Asp_protease_2"/>
    <property type="match status" value="1"/>
</dbReference>
<dbReference type="HOGENOM" id="CLU_147986_0_0_10"/>
<evidence type="ECO:0008006" key="3">
    <source>
        <dbReference type="Google" id="ProtNLM"/>
    </source>
</evidence>
<dbReference type="eggNOG" id="COG3577">
    <property type="taxonomic scope" value="Bacteria"/>
</dbReference>
<dbReference type="GO" id="GO:0006508">
    <property type="term" value="P:proteolysis"/>
    <property type="evidence" value="ECO:0007669"/>
    <property type="project" value="InterPro"/>
</dbReference>
<evidence type="ECO:0000313" key="1">
    <source>
        <dbReference type="EMBL" id="ADY50753.1"/>
    </source>
</evidence>
<gene>
    <name evidence="1" type="ordered locus">Pedsa_0167</name>
</gene>
<dbReference type="InterPro" id="IPR001969">
    <property type="entry name" value="Aspartic_peptidase_AS"/>
</dbReference>
<keyword evidence="2" id="KW-1185">Reference proteome</keyword>
<dbReference type="KEGG" id="psn:Pedsa_0167"/>
<dbReference type="Gene3D" id="2.40.70.10">
    <property type="entry name" value="Acid Proteases"/>
    <property type="match status" value="1"/>
</dbReference>
<dbReference type="PROSITE" id="PS00141">
    <property type="entry name" value="ASP_PROTEASE"/>
    <property type="match status" value="1"/>
</dbReference>
<dbReference type="SUPFAM" id="SSF50630">
    <property type="entry name" value="Acid proteases"/>
    <property type="match status" value="1"/>
</dbReference>
<organism evidence="1 2">
    <name type="scientific">Pseudopedobacter saltans (strain ATCC 51119 / DSM 12145 / JCM 21818 / CCUG 39354 / LMG 10337 / NBRC 100064 / NCIMB 13643)</name>
    <name type="common">Pedobacter saltans</name>
    <dbReference type="NCBI Taxonomy" id="762903"/>
    <lineage>
        <taxon>Bacteria</taxon>
        <taxon>Pseudomonadati</taxon>
        <taxon>Bacteroidota</taxon>
        <taxon>Sphingobacteriia</taxon>
        <taxon>Sphingobacteriales</taxon>
        <taxon>Sphingobacteriaceae</taxon>
        <taxon>Pseudopedobacter</taxon>
    </lineage>
</organism>
<dbReference type="EMBL" id="CP002545">
    <property type="protein sequence ID" value="ADY50753.1"/>
    <property type="molecule type" value="Genomic_DNA"/>
</dbReference>
<dbReference type="InterPro" id="IPR021109">
    <property type="entry name" value="Peptidase_aspartic_dom_sf"/>
</dbReference>
<dbReference type="RefSeq" id="WP_013631256.1">
    <property type="nucleotide sequence ID" value="NC_015177.1"/>
</dbReference>
<protein>
    <recommendedName>
        <fullName evidence="3">Clan AA aspartic protease</fullName>
    </recommendedName>
</protein>
<dbReference type="STRING" id="762903.Pedsa_0167"/>
<proteinExistence type="predicted"/>
<reference evidence="1 2" key="1">
    <citation type="journal article" date="2011" name="Stand. Genomic Sci.">
        <title>Complete genome sequence of the gliding, heparinolytic Pedobacter saltans type strain (113).</title>
        <authorList>
            <person name="Liolios K."/>
            <person name="Sikorski J."/>
            <person name="Lu M."/>
            <person name="Nolan M."/>
            <person name="Lapidus A."/>
            <person name="Lucas S."/>
            <person name="Hammon N."/>
            <person name="Deshpande S."/>
            <person name="Cheng J.F."/>
            <person name="Tapia R."/>
            <person name="Han C."/>
            <person name="Goodwin L."/>
            <person name="Pitluck S."/>
            <person name="Huntemann M."/>
            <person name="Ivanova N."/>
            <person name="Pagani I."/>
            <person name="Mavromatis K."/>
            <person name="Ovchinikova G."/>
            <person name="Pati A."/>
            <person name="Chen A."/>
            <person name="Palaniappan K."/>
            <person name="Land M."/>
            <person name="Hauser L."/>
            <person name="Brambilla E.M."/>
            <person name="Kotsyurbenko O."/>
            <person name="Rohde M."/>
            <person name="Tindall B.J."/>
            <person name="Abt B."/>
            <person name="Goker M."/>
            <person name="Detter J.C."/>
            <person name="Woyke T."/>
            <person name="Bristow J."/>
            <person name="Eisen J.A."/>
            <person name="Markowitz V."/>
            <person name="Hugenholtz P."/>
            <person name="Klenk H.P."/>
            <person name="Kyrpides N.C."/>
        </authorList>
    </citation>
    <scope>NUCLEOTIDE SEQUENCE [LARGE SCALE GENOMIC DNA]</scope>
    <source>
        <strain evidence="2">ATCC 51119 / DSM 12145 / JCM 21818 / LMG 10337 / NBRC 100064 / NCIMB 13643</strain>
    </source>
</reference>
<accession>F0SDM6</accession>
<sequence length="144" mass="15995">MEEFIIPLQLINLQGDGFHLLVEVFVYGQSFNLVLDTGASKTSLDKDTITLLLEGEDTIQHLPDQHAVGLGTTTMERYIAVLPEFKIGDLGITAYEVPVFDLSTIKYAYEQLNLPSVIGVLGGDILVEYQAVIDYKSLIMRLCK</sequence>
<dbReference type="Proteomes" id="UP000000310">
    <property type="component" value="Chromosome"/>
</dbReference>
<dbReference type="GO" id="GO:0004190">
    <property type="term" value="F:aspartic-type endopeptidase activity"/>
    <property type="evidence" value="ECO:0007669"/>
    <property type="project" value="InterPro"/>
</dbReference>
<reference evidence="2" key="2">
    <citation type="submission" date="2011-02" db="EMBL/GenBank/DDBJ databases">
        <title>The complete genome of Pedobacter saltans DSM 12145.</title>
        <authorList>
            <consortium name="US DOE Joint Genome Institute (JGI-PGF)"/>
            <person name="Lucas S."/>
            <person name="Copeland A."/>
            <person name="Lapidus A."/>
            <person name="Bruce D."/>
            <person name="Goodwin L."/>
            <person name="Pitluck S."/>
            <person name="Kyrpides N."/>
            <person name="Mavromatis K."/>
            <person name="Pagani I."/>
            <person name="Ivanova N."/>
            <person name="Ovchinnikova G."/>
            <person name="Lu M."/>
            <person name="Detter J.C."/>
            <person name="Han C."/>
            <person name="Land M."/>
            <person name="Hauser L."/>
            <person name="Markowitz V."/>
            <person name="Cheng J.-F."/>
            <person name="Hugenholtz P."/>
            <person name="Woyke T."/>
            <person name="Wu D."/>
            <person name="Tindall B."/>
            <person name="Pomrenke H.G."/>
            <person name="Brambilla E."/>
            <person name="Klenk H.-P."/>
            <person name="Eisen J.A."/>
        </authorList>
    </citation>
    <scope>NUCLEOTIDE SEQUENCE [LARGE SCALE GENOMIC DNA]</scope>
    <source>
        <strain evidence="2">ATCC 51119 / DSM 12145 / JCM 21818 / LMG 10337 / NBRC 100064 / NCIMB 13643</strain>
    </source>
</reference>
<dbReference type="OrthoDB" id="7433208at2"/>